<dbReference type="PANTHER" id="PTHR22957:SF337">
    <property type="entry name" value="TBC1 DOMAIN FAMILY MEMBER 5"/>
    <property type="match status" value="1"/>
</dbReference>
<dbReference type="Pfam" id="PF00566">
    <property type="entry name" value="RabGAP-TBC"/>
    <property type="match status" value="2"/>
</dbReference>
<dbReference type="AlphaFoldDB" id="A0A7R9GR29"/>
<dbReference type="SMART" id="SM00164">
    <property type="entry name" value="TBC"/>
    <property type="match status" value="1"/>
</dbReference>
<evidence type="ECO:0000259" key="3">
    <source>
        <dbReference type="PROSITE" id="PS50086"/>
    </source>
</evidence>
<dbReference type="GO" id="GO:0005096">
    <property type="term" value="F:GTPase activator activity"/>
    <property type="evidence" value="ECO:0007669"/>
    <property type="project" value="UniProtKB-KW"/>
</dbReference>
<dbReference type="InterPro" id="IPR035969">
    <property type="entry name" value="Rab-GAP_TBC_sf"/>
</dbReference>
<dbReference type="InterPro" id="IPR000195">
    <property type="entry name" value="Rab-GAP-TBC_dom"/>
</dbReference>
<feature type="compositionally biased region" description="Basic and acidic residues" evidence="2">
    <location>
        <begin position="550"/>
        <end position="560"/>
    </location>
</feature>
<dbReference type="FunFam" id="1.10.472.80:FF:000038">
    <property type="entry name" value="TBC1 domain family member 5"/>
    <property type="match status" value="1"/>
</dbReference>
<dbReference type="Gene3D" id="1.10.472.80">
    <property type="entry name" value="Ypt/Rab-GAP domain of gyp1p, domain 3"/>
    <property type="match status" value="1"/>
</dbReference>
<organism evidence="4">
    <name type="scientific">Timema cristinae</name>
    <name type="common">Walking stick</name>
    <dbReference type="NCBI Taxonomy" id="61476"/>
    <lineage>
        <taxon>Eukaryota</taxon>
        <taxon>Metazoa</taxon>
        <taxon>Ecdysozoa</taxon>
        <taxon>Arthropoda</taxon>
        <taxon>Hexapoda</taxon>
        <taxon>Insecta</taxon>
        <taxon>Pterygota</taxon>
        <taxon>Neoptera</taxon>
        <taxon>Polyneoptera</taxon>
        <taxon>Phasmatodea</taxon>
        <taxon>Timematodea</taxon>
        <taxon>Timematoidea</taxon>
        <taxon>Timematidae</taxon>
        <taxon>Timema</taxon>
    </lineage>
</organism>
<feature type="domain" description="Rab-GAP TBC" evidence="3">
    <location>
        <begin position="202"/>
        <end position="460"/>
    </location>
</feature>
<dbReference type="EMBL" id="OC316639">
    <property type="protein sequence ID" value="CAD7393084.1"/>
    <property type="molecule type" value="Genomic_DNA"/>
</dbReference>
<proteinExistence type="predicted"/>
<accession>A0A7R9GR29</accession>
<gene>
    <name evidence="4" type="ORF">TCEB3V08_LOCUS1083</name>
</gene>
<dbReference type="Gene3D" id="1.10.8.270">
    <property type="entry name" value="putative rabgap domain of human tbc1 domain family member 14 like domains"/>
    <property type="match status" value="1"/>
</dbReference>
<dbReference type="SUPFAM" id="SSF47923">
    <property type="entry name" value="Ypt/Rab-GAP domain of gyp1p"/>
    <property type="match status" value="2"/>
</dbReference>
<feature type="region of interest" description="Disordered" evidence="2">
    <location>
        <begin position="540"/>
        <end position="560"/>
    </location>
</feature>
<dbReference type="GO" id="GO:0005737">
    <property type="term" value="C:cytoplasm"/>
    <property type="evidence" value="ECO:0007669"/>
    <property type="project" value="UniProtKB-ARBA"/>
</dbReference>
<dbReference type="PROSITE" id="PS50086">
    <property type="entry name" value="TBC_RABGAP"/>
    <property type="match status" value="1"/>
</dbReference>
<evidence type="ECO:0000256" key="2">
    <source>
        <dbReference type="SAM" id="MobiDB-lite"/>
    </source>
</evidence>
<dbReference type="PANTHER" id="PTHR22957">
    <property type="entry name" value="TBC1 DOMAIN FAMILY MEMBER GTPASE-ACTIVATING PROTEIN"/>
    <property type="match status" value="1"/>
</dbReference>
<reference evidence="4" key="1">
    <citation type="submission" date="2020-11" db="EMBL/GenBank/DDBJ databases">
        <authorList>
            <person name="Tran Van P."/>
        </authorList>
    </citation>
    <scope>NUCLEOTIDE SEQUENCE</scope>
</reference>
<evidence type="ECO:0000313" key="4">
    <source>
        <dbReference type="EMBL" id="CAD7393084.1"/>
    </source>
</evidence>
<keyword evidence="1" id="KW-0343">GTPase activation</keyword>
<name>A0A7R9GR29_TIMCR</name>
<dbReference type="FunFam" id="1.10.8.270:FF:000011">
    <property type="entry name" value="TBC1 domain family member 5"/>
    <property type="match status" value="1"/>
</dbReference>
<evidence type="ECO:0000256" key="1">
    <source>
        <dbReference type="ARBA" id="ARBA00022468"/>
    </source>
</evidence>
<sequence>MQEEKQSEAEKLANALVVLSSTAEDGEIEVQISVGSGPEIELAGSENARFAPDLGLPGPDMIFPHREYEVLNELYMKPRKINIILKVGDVTCTQTGLNPIRYKHSAVECREGRSRKETDARPCCSSKTSSVKWSADQTQLIDANQEVEPKTESPESCTDETSWDSSEKSVSVQKYEEEWNQLYCGDDQDLGELRRKALLGNLRASRFRSVCWRYLLGVLPPDPAEWLPRLRECRKNYSQILLELSIDPWDRDEPEDNPLSQKTESIWHQYFCDKELRAVIRQDVVRTFPGVDFFRKETIQDAMVNILFCYARENPIMCYRQGMHEILAPLMFVLHCDHQALLHTKEQLAISTLFTDIMSGIESCYRINDLTPTCTGYFPANTQKSPDGLGEHRAENEVVAQLNTIRDKLLAPHDPELHQHLQDLDIPLPLFGIRWLRLLFGREFPLQDLLVLWDAIFAEGQKFELVNYIVVAMLIAIRFQLLEGDYTTCLTYLMRYPGAVDITYIIEHALFLKDPQKHCVPAMTTFPNLPVVTVGGRRDLNRAGQQPPSKDNKSQGRKKTDLQVAKLTGRIKLLSSRSVPWTKGRMVQSQMADADTIVDGYTLNDPALLREEIEHARAVMTLCRIKLAQYHAALCKVVPQSAPPDALQALDGIHELCSLLTVRPHAEVEPAFEAGEMRHEHQRSIPPPSNLHIHPHLSKDTVRGVHAPPPKSDVAMEVFSQVEGKGVIGAPLRDPTWGRRSLTE</sequence>
<protein>
    <recommendedName>
        <fullName evidence="3">Rab-GAP TBC domain-containing protein</fullName>
    </recommendedName>
</protein>
<feature type="region of interest" description="Disordered" evidence="2">
    <location>
        <begin position="144"/>
        <end position="167"/>
    </location>
</feature>